<organism evidence="1 2">
    <name type="scientific">Rhizobium hainanense</name>
    <dbReference type="NCBI Taxonomy" id="52131"/>
    <lineage>
        <taxon>Bacteria</taxon>
        <taxon>Pseudomonadati</taxon>
        <taxon>Pseudomonadota</taxon>
        <taxon>Alphaproteobacteria</taxon>
        <taxon>Hyphomicrobiales</taxon>
        <taxon>Rhizobiaceae</taxon>
        <taxon>Rhizobium/Agrobacterium group</taxon>
        <taxon>Rhizobium</taxon>
    </lineage>
</organism>
<dbReference type="NCBIfam" id="NF041112">
    <property type="entry name" value="chap_CsgH_alph"/>
    <property type="match status" value="1"/>
</dbReference>
<dbReference type="RefSeq" id="WP_075854994.1">
    <property type="nucleotide sequence ID" value="NZ_FMAC01000007.1"/>
</dbReference>
<dbReference type="STRING" id="52131.GA0061100_107234"/>
<proteinExistence type="predicted"/>
<accession>A0A1C3VQY2</accession>
<evidence type="ECO:0008006" key="3">
    <source>
        <dbReference type="Google" id="ProtNLM"/>
    </source>
</evidence>
<keyword evidence="2" id="KW-1185">Reference proteome</keyword>
<evidence type="ECO:0000313" key="1">
    <source>
        <dbReference type="EMBL" id="SCB30118.1"/>
    </source>
</evidence>
<dbReference type="OrthoDB" id="8398836at2"/>
<protein>
    <recommendedName>
        <fullName evidence="3">Curli assembly protein CsgC</fullName>
    </recommendedName>
</protein>
<dbReference type="InterPro" id="IPR047726">
    <property type="entry name" value="CsgH_dom"/>
</dbReference>
<name>A0A1C3VQY2_9HYPH</name>
<dbReference type="Gene3D" id="2.60.40.2420">
    <property type="match status" value="1"/>
</dbReference>
<evidence type="ECO:0000313" key="2">
    <source>
        <dbReference type="Proteomes" id="UP000186228"/>
    </source>
</evidence>
<gene>
    <name evidence="1" type="ORF">GA0061100_107234</name>
</gene>
<dbReference type="InterPro" id="IPR053722">
    <property type="entry name" value="Curli_assembly_CsgC/AgfC"/>
</dbReference>
<dbReference type="EMBL" id="FMAC01000007">
    <property type="protein sequence ID" value="SCB30118.1"/>
    <property type="molecule type" value="Genomic_DNA"/>
</dbReference>
<sequence length="142" mass="15492">MSASSSFNRIEPVIYAGSNRRRSAFSLFLHSFFFSMLLLPRIAPASQTGIECLVTADKREPFLVVRAIARSDVAVSGTYKLVLIKHNTEGTSHSIQQGSFDLQPGSDNLLATTMIDAGDDAELIAKLLIETDRGTSQCELPE</sequence>
<reference evidence="2" key="1">
    <citation type="submission" date="2016-08" db="EMBL/GenBank/DDBJ databases">
        <authorList>
            <person name="Varghese N."/>
            <person name="Submissions Spin"/>
        </authorList>
    </citation>
    <scope>NUCLEOTIDE SEQUENCE [LARGE SCALE GENOMIC DNA]</scope>
    <source>
        <strain evidence="2">CCBAU 57015</strain>
    </source>
</reference>
<dbReference type="Proteomes" id="UP000186228">
    <property type="component" value="Unassembled WGS sequence"/>
</dbReference>
<dbReference type="AlphaFoldDB" id="A0A1C3VQY2"/>